<dbReference type="Proteomes" id="UP000886998">
    <property type="component" value="Unassembled WGS sequence"/>
</dbReference>
<feature type="non-terminal residue" evidence="1">
    <location>
        <position position="1"/>
    </location>
</feature>
<keyword evidence="2" id="KW-1185">Reference proteome</keyword>
<reference evidence="1" key="1">
    <citation type="submission" date="2020-08" db="EMBL/GenBank/DDBJ databases">
        <title>Multicomponent nature underlies the extraordinary mechanical properties of spider dragline silk.</title>
        <authorList>
            <person name="Kono N."/>
            <person name="Nakamura H."/>
            <person name="Mori M."/>
            <person name="Yoshida Y."/>
            <person name="Ohtoshi R."/>
            <person name="Malay A.D."/>
            <person name="Moran D.A.P."/>
            <person name="Tomita M."/>
            <person name="Numata K."/>
            <person name="Arakawa K."/>
        </authorList>
    </citation>
    <scope>NUCLEOTIDE SEQUENCE</scope>
</reference>
<evidence type="ECO:0000313" key="2">
    <source>
        <dbReference type="Proteomes" id="UP000886998"/>
    </source>
</evidence>
<proteinExistence type="predicted"/>
<gene>
    <name evidence="1" type="ORF">TNIN_188121</name>
</gene>
<accession>A0A8X6XI83</accession>
<dbReference type="EMBL" id="BMAV01009451">
    <property type="protein sequence ID" value="GFY53713.1"/>
    <property type="molecule type" value="Genomic_DNA"/>
</dbReference>
<dbReference type="AlphaFoldDB" id="A0A8X6XI83"/>
<comment type="caution">
    <text evidence="1">The sequence shown here is derived from an EMBL/GenBank/DDBJ whole genome shotgun (WGS) entry which is preliminary data.</text>
</comment>
<organism evidence="1 2">
    <name type="scientific">Trichonephila inaurata madagascariensis</name>
    <dbReference type="NCBI Taxonomy" id="2747483"/>
    <lineage>
        <taxon>Eukaryota</taxon>
        <taxon>Metazoa</taxon>
        <taxon>Ecdysozoa</taxon>
        <taxon>Arthropoda</taxon>
        <taxon>Chelicerata</taxon>
        <taxon>Arachnida</taxon>
        <taxon>Araneae</taxon>
        <taxon>Araneomorphae</taxon>
        <taxon>Entelegynae</taxon>
        <taxon>Araneoidea</taxon>
        <taxon>Nephilidae</taxon>
        <taxon>Trichonephila</taxon>
        <taxon>Trichonephila inaurata</taxon>
    </lineage>
</organism>
<name>A0A8X6XI83_9ARAC</name>
<protein>
    <submittedName>
        <fullName evidence="1">Uncharacterized protein</fullName>
    </submittedName>
</protein>
<sequence length="128" mass="14489">FIDNAVPEINSFLYADDLCCTVVFWVAPKLESTWKSDFGDWQAVAWKVTLRTRPAGYPPRSFTGFATLLRAGTALLRCSKVDIVQNKHLDLPLRLQPPRPLLLYATAGCFLVYLKERYNCASNFIADD</sequence>
<evidence type="ECO:0000313" key="1">
    <source>
        <dbReference type="EMBL" id="GFY53713.1"/>
    </source>
</evidence>